<sequence>MLAFDPQLTLITGAFDGEIDLLRNHPKFPHVNPMGIGNLEQAIQTFAYLVKNPQIQQIVFLGSCGVYSWSEIKRNTIVSPNAVYSKELITALGLGKQLPMDPPFYLLQNDPMFADGICNAPSSITLQTMETPPDKIWQTFAFENLELFGLAKVADQFHIPVTAYLVVTNGVGPNGSFEWQTHWRESSNQLQNLFLL</sequence>
<reference evidence="1 2" key="1">
    <citation type="journal article" date="2008" name="PLoS ONE">
        <title>Genome sequence of the saprophyte Leptospira biflexa provides insights into the evolution of Leptospira and the pathogenesis of leptospirosis.</title>
        <authorList>
            <person name="Picardeau M."/>
            <person name="Bulach D.M."/>
            <person name="Bouchier C."/>
            <person name="Zuerner R.L."/>
            <person name="Zidane N."/>
            <person name="Wilson P.J."/>
            <person name="Creno S."/>
            <person name="Kuczek E.S."/>
            <person name="Bommezzadri S."/>
            <person name="Davis J.C."/>
            <person name="McGrath A."/>
            <person name="Johnson M.J."/>
            <person name="Boursaux-Eude C."/>
            <person name="Seemann T."/>
            <person name="Rouy Z."/>
            <person name="Coppel R.L."/>
            <person name="Rood J.I."/>
            <person name="Lajus A."/>
            <person name="Davies J.K."/>
            <person name="Medigue C."/>
            <person name="Adler B."/>
        </authorList>
    </citation>
    <scope>NUCLEOTIDE SEQUENCE [LARGE SCALE GENOMIC DNA]</scope>
    <source>
        <strain evidence="2">Patoc 1 / ATCC 23582 / Paris</strain>
    </source>
</reference>
<dbReference type="Gene3D" id="3.40.50.1580">
    <property type="entry name" value="Nucleoside phosphorylase domain"/>
    <property type="match status" value="1"/>
</dbReference>
<dbReference type="STRING" id="456481.LEPBI_I1482"/>
<dbReference type="GO" id="GO:0003824">
    <property type="term" value="F:catalytic activity"/>
    <property type="evidence" value="ECO:0007669"/>
    <property type="project" value="InterPro"/>
</dbReference>
<dbReference type="KEGG" id="lbi:LEPBI_I1482"/>
<dbReference type="BioCyc" id="LBIF456481:LEPBI_RS07280-MONOMER"/>
<dbReference type="SUPFAM" id="SSF53167">
    <property type="entry name" value="Purine and uridine phosphorylases"/>
    <property type="match status" value="1"/>
</dbReference>
<keyword evidence="2" id="KW-1185">Reference proteome</keyword>
<dbReference type="InterPro" id="IPR035994">
    <property type="entry name" value="Nucleoside_phosphorylase_sf"/>
</dbReference>
<dbReference type="Proteomes" id="UP000001847">
    <property type="component" value="Chromosome I"/>
</dbReference>
<dbReference type="HOGENOM" id="CLU_1388725_0_0_12"/>
<dbReference type="AlphaFoldDB" id="B0SQD1"/>
<organism evidence="1 2">
    <name type="scientific">Leptospira biflexa serovar Patoc (strain Patoc 1 / ATCC 23582 / Paris)</name>
    <dbReference type="NCBI Taxonomy" id="456481"/>
    <lineage>
        <taxon>Bacteria</taxon>
        <taxon>Pseudomonadati</taxon>
        <taxon>Spirochaetota</taxon>
        <taxon>Spirochaetia</taxon>
        <taxon>Leptospirales</taxon>
        <taxon>Leptospiraceae</taxon>
        <taxon>Leptospira</taxon>
    </lineage>
</organism>
<evidence type="ECO:0008006" key="3">
    <source>
        <dbReference type="Google" id="ProtNLM"/>
    </source>
</evidence>
<evidence type="ECO:0000313" key="2">
    <source>
        <dbReference type="Proteomes" id="UP000001847"/>
    </source>
</evidence>
<gene>
    <name evidence="1" type="ordered locus">LEPBI_I1482</name>
</gene>
<dbReference type="EMBL" id="CP000786">
    <property type="protein sequence ID" value="ABZ97589.1"/>
    <property type="molecule type" value="Genomic_DNA"/>
</dbReference>
<dbReference type="GO" id="GO:0009116">
    <property type="term" value="P:nucleoside metabolic process"/>
    <property type="evidence" value="ECO:0007669"/>
    <property type="project" value="InterPro"/>
</dbReference>
<protein>
    <recommendedName>
        <fullName evidence="3">Phosphorylase</fullName>
    </recommendedName>
</protein>
<dbReference type="OrthoDB" id="341163at2"/>
<name>B0SQD1_LEPBP</name>
<dbReference type="RefSeq" id="WP_012388468.1">
    <property type="nucleotide sequence ID" value="NC_010602.1"/>
</dbReference>
<evidence type="ECO:0000313" key="1">
    <source>
        <dbReference type="EMBL" id="ABZ97589.1"/>
    </source>
</evidence>
<accession>B0SQD1</accession>
<proteinExistence type="predicted"/>